<accession>A0A7W9PBJ4</accession>
<organism evidence="1 2">
    <name type="scientific">Nocardia transvalensis</name>
    <dbReference type="NCBI Taxonomy" id="37333"/>
    <lineage>
        <taxon>Bacteria</taxon>
        <taxon>Bacillati</taxon>
        <taxon>Actinomycetota</taxon>
        <taxon>Actinomycetes</taxon>
        <taxon>Mycobacteriales</taxon>
        <taxon>Nocardiaceae</taxon>
        <taxon>Nocardia</taxon>
    </lineage>
</organism>
<dbReference type="AlphaFoldDB" id="A0A7W9PBJ4"/>
<dbReference type="RefSeq" id="WP_040750583.1">
    <property type="nucleotide sequence ID" value="NZ_JACHIT010000001.1"/>
</dbReference>
<dbReference type="Proteomes" id="UP000540412">
    <property type="component" value="Unassembled WGS sequence"/>
</dbReference>
<evidence type="ECO:0000313" key="1">
    <source>
        <dbReference type="EMBL" id="MBB5912703.1"/>
    </source>
</evidence>
<protein>
    <submittedName>
        <fullName evidence="1">Putative SnoaL-like aldol condensation-catalyzing enzyme</fullName>
    </submittedName>
</protein>
<gene>
    <name evidence="1" type="ORF">BJY24_001570</name>
</gene>
<dbReference type="Gene3D" id="3.10.450.50">
    <property type="match status" value="1"/>
</dbReference>
<name>A0A7W9PBJ4_9NOCA</name>
<proteinExistence type="predicted"/>
<dbReference type="GO" id="GO:0030638">
    <property type="term" value="P:polyketide metabolic process"/>
    <property type="evidence" value="ECO:0007669"/>
    <property type="project" value="InterPro"/>
</dbReference>
<dbReference type="Pfam" id="PF07366">
    <property type="entry name" value="SnoaL"/>
    <property type="match status" value="1"/>
</dbReference>
<comment type="caution">
    <text evidence="1">The sequence shown here is derived from an EMBL/GenBank/DDBJ whole genome shotgun (WGS) entry which is preliminary data.</text>
</comment>
<keyword evidence="2" id="KW-1185">Reference proteome</keyword>
<reference evidence="1 2" key="1">
    <citation type="submission" date="2020-08" db="EMBL/GenBank/DDBJ databases">
        <title>Sequencing the genomes of 1000 actinobacteria strains.</title>
        <authorList>
            <person name="Klenk H.-P."/>
        </authorList>
    </citation>
    <scope>NUCLEOTIDE SEQUENCE [LARGE SCALE GENOMIC DNA]</scope>
    <source>
        <strain evidence="1 2">DSM 43582</strain>
    </source>
</reference>
<dbReference type="EMBL" id="JACHIT010000001">
    <property type="protein sequence ID" value="MBB5912703.1"/>
    <property type="molecule type" value="Genomic_DNA"/>
</dbReference>
<dbReference type="InterPro" id="IPR009959">
    <property type="entry name" value="Cyclase_SnoaL-like"/>
</dbReference>
<dbReference type="InterPro" id="IPR032710">
    <property type="entry name" value="NTF2-like_dom_sf"/>
</dbReference>
<dbReference type="SUPFAM" id="SSF54427">
    <property type="entry name" value="NTF2-like"/>
    <property type="match status" value="1"/>
</dbReference>
<evidence type="ECO:0000313" key="2">
    <source>
        <dbReference type="Proteomes" id="UP000540412"/>
    </source>
</evidence>
<sequence length="135" mass="15041">MDAETLYRSWLFEVWYGDYGRAEEIFAPGFVGHWPGQDVHGPREVVAQIEQSREFFDDIENTLDVGPLVDGDLVAARWTFHGSYREGIPGATVPRGTRIAFAGQDIFRVDDGRLAEYWVVSDGLGMMRSLGALGG</sequence>